<keyword evidence="2" id="KW-1185">Reference proteome</keyword>
<evidence type="ECO:0000313" key="1">
    <source>
        <dbReference type="EMBL" id="SDC16788.1"/>
    </source>
</evidence>
<proteinExistence type="predicted"/>
<accession>A0A1G6JDI0</accession>
<reference evidence="1 2" key="1">
    <citation type="submission" date="2016-10" db="EMBL/GenBank/DDBJ databases">
        <authorList>
            <person name="de Groot N.N."/>
        </authorList>
    </citation>
    <scope>NUCLEOTIDE SEQUENCE [LARGE SCALE GENOMIC DNA]</scope>
    <source>
        <strain evidence="1 2">WG14</strain>
    </source>
</reference>
<dbReference type="RefSeq" id="WP_091402534.1">
    <property type="nucleotide sequence ID" value="NZ_FMYV01000002.1"/>
</dbReference>
<dbReference type="Proteomes" id="UP000199322">
    <property type="component" value="Unassembled WGS sequence"/>
</dbReference>
<protein>
    <submittedName>
        <fullName evidence="1">Uncharacterized protein</fullName>
    </submittedName>
</protein>
<name>A0A1G6JDI0_9BACT</name>
<dbReference type="STRING" id="28234.SAMN04488588_0499"/>
<gene>
    <name evidence="1" type="ORF">SAMN04488588_0499</name>
</gene>
<organism evidence="1 2">
    <name type="scientific">Geotoga petraea</name>
    <dbReference type="NCBI Taxonomy" id="28234"/>
    <lineage>
        <taxon>Bacteria</taxon>
        <taxon>Thermotogati</taxon>
        <taxon>Thermotogota</taxon>
        <taxon>Thermotogae</taxon>
        <taxon>Petrotogales</taxon>
        <taxon>Petrotogaceae</taxon>
        <taxon>Geotoga</taxon>
    </lineage>
</organism>
<sequence length="352" mass="40807">MEGYVTFSHLNKVTEFLDNFCGTIEPSTRNAYFFYDNGLKIYASDNCGSMVMNFTRDFLPFEGVAIIPIQYLKGLTRGKNKKSEEIVKIAINKDHVLFTFEEMNLSTEIKKESSVPSVIKEFDSLSIDSLNDLIKKIDFVSASANEDDLINIFTRSKMIKFSYVSDYYYIESEFSESKKDFSLSIPYVTIRHVVKSLKKLRKDSKISIGVKKNKLVLLAPGVIINLCTQKYYNDVLKLETFKIIEELRIKSDQIKKALDKMYISFKKNNVAFIVLSTNGSYIYKEENDSHLSWKLDIKTEHKYLVQIHIRKLRSILTRMPENLLFKITESKLIISDLKSKKLAIFQIQKISK</sequence>
<dbReference type="EMBL" id="FMYV01000002">
    <property type="protein sequence ID" value="SDC16788.1"/>
    <property type="molecule type" value="Genomic_DNA"/>
</dbReference>
<dbReference type="AlphaFoldDB" id="A0A1G6JDI0"/>
<evidence type="ECO:0000313" key="2">
    <source>
        <dbReference type="Proteomes" id="UP000199322"/>
    </source>
</evidence>